<protein>
    <recommendedName>
        <fullName evidence="2">MAGE domain-containing protein</fullName>
    </recommendedName>
</protein>
<evidence type="ECO:0000313" key="4">
    <source>
        <dbReference type="Proteomes" id="UP000625711"/>
    </source>
</evidence>
<dbReference type="InterPro" id="IPR041899">
    <property type="entry name" value="MAGE_WH2"/>
</dbReference>
<accession>A0A834ITW8</accession>
<dbReference type="OrthoDB" id="205198at2759"/>
<feature type="compositionally biased region" description="Polar residues" evidence="1">
    <location>
        <begin position="8"/>
        <end position="27"/>
    </location>
</feature>
<dbReference type="AlphaFoldDB" id="A0A834ITW8"/>
<evidence type="ECO:0000256" key="1">
    <source>
        <dbReference type="SAM" id="MobiDB-lite"/>
    </source>
</evidence>
<dbReference type="PROSITE" id="PS50838">
    <property type="entry name" value="MAGE"/>
    <property type="match status" value="1"/>
</dbReference>
<keyword evidence="4" id="KW-1185">Reference proteome</keyword>
<evidence type="ECO:0000313" key="3">
    <source>
        <dbReference type="EMBL" id="KAF7279717.1"/>
    </source>
</evidence>
<dbReference type="Gene3D" id="1.10.10.1210">
    <property type="entry name" value="MAGE homology domain, winged helix WH2 motif"/>
    <property type="match status" value="1"/>
</dbReference>
<name>A0A834ITW8_RHYFE</name>
<dbReference type="InterPro" id="IPR037445">
    <property type="entry name" value="MAGE"/>
</dbReference>
<sequence length="258" mass="30074">MSKKRRSVSGSQKTKSQSDPDVPDQNTENIINDVVRYIILKADENSFYTRSELNQNVIHKKGQCVDSVIQQAIKVLENVYGYTLTEYDDVKMKKKIYFLISMLPSVNYSDEEEECVSSYETGSNVPNAAHKILTLLILSHIFMTNAPVSDKSLYSFLKSLDIDVEVEHPFFGKVKEYIRETLIKNYYLHCEFDEKTKIQTFQWGIRAEIEISKMKVLQFVCEMYGNKQPKDWPEHYGAAENQFKEREELKEETRDESS</sequence>
<dbReference type="Proteomes" id="UP000625711">
    <property type="component" value="Unassembled WGS sequence"/>
</dbReference>
<dbReference type="SMART" id="SM01373">
    <property type="entry name" value="MAGE"/>
    <property type="match status" value="1"/>
</dbReference>
<comment type="caution">
    <text evidence="3">The sequence shown here is derived from an EMBL/GenBank/DDBJ whole genome shotgun (WGS) entry which is preliminary data.</text>
</comment>
<gene>
    <name evidence="3" type="ORF">GWI33_006812</name>
</gene>
<dbReference type="PANTHER" id="PTHR11736">
    <property type="entry name" value="MELANOMA-ASSOCIATED ANTIGEN MAGE ANTIGEN"/>
    <property type="match status" value="1"/>
</dbReference>
<dbReference type="EMBL" id="JAACXV010000344">
    <property type="protein sequence ID" value="KAF7279717.1"/>
    <property type="molecule type" value="Genomic_DNA"/>
</dbReference>
<dbReference type="InterPro" id="IPR041898">
    <property type="entry name" value="MAGE_WH1"/>
</dbReference>
<organism evidence="3 4">
    <name type="scientific">Rhynchophorus ferrugineus</name>
    <name type="common">Red palm weevil</name>
    <name type="synonym">Curculio ferrugineus</name>
    <dbReference type="NCBI Taxonomy" id="354439"/>
    <lineage>
        <taxon>Eukaryota</taxon>
        <taxon>Metazoa</taxon>
        <taxon>Ecdysozoa</taxon>
        <taxon>Arthropoda</taxon>
        <taxon>Hexapoda</taxon>
        <taxon>Insecta</taxon>
        <taxon>Pterygota</taxon>
        <taxon>Neoptera</taxon>
        <taxon>Endopterygota</taxon>
        <taxon>Coleoptera</taxon>
        <taxon>Polyphaga</taxon>
        <taxon>Cucujiformia</taxon>
        <taxon>Curculionidae</taxon>
        <taxon>Dryophthorinae</taxon>
        <taxon>Rhynchophorus</taxon>
    </lineage>
</organism>
<dbReference type="PANTHER" id="PTHR11736:SF14">
    <property type="entry name" value="NSE3 HOMOLOG, SMC5-SMC6 COMPLEX COMPONENT"/>
    <property type="match status" value="1"/>
</dbReference>
<dbReference type="Gene3D" id="1.10.10.1200">
    <property type="entry name" value="MAGE homology domain, winged helix WH1 motif"/>
    <property type="match status" value="1"/>
</dbReference>
<dbReference type="FunFam" id="1.10.10.1210:FF:000001">
    <property type="entry name" value="melanoma-associated antigen D1"/>
    <property type="match status" value="1"/>
</dbReference>
<reference evidence="3" key="1">
    <citation type="submission" date="2020-08" db="EMBL/GenBank/DDBJ databases">
        <title>Genome sequencing and assembly of the red palm weevil Rhynchophorus ferrugineus.</title>
        <authorList>
            <person name="Dias G.B."/>
            <person name="Bergman C.M."/>
            <person name="Manee M."/>
        </authorList>
    </citation>
    <scope>NUCLEOTIDE SEQUENCE</scope>
    <source>
        <strain evidence="3">AA-2017</strain>
        <tissue evidence="3">Whole larva</tissue>
    </source>
</reference>
<evidence type="ECO:0000259" key="2">
    <source>
        <dbReference type="PROSITE" id="PS50838"/>
    </source>
</evidence>
<proteinExistence type="predicted"/>
<dbReference type="InterPro" id="IPR002190">
    <property type="entry name" value="MHD_dom"/>
</dbReference>
<feature type="region of interest" description="Disordered" evidence="1">
    <location>
        <begin position="1"/>
        <end position="27"/>
    </location>
</feature>
<dbReference type="GO" id="GO:0005634">
    <property type="term" value="C:nucleus"/>
    <property type="evidence" value="ECO:0007669"/>
    <property type="project" value="TreeGrafter"/>
</dbReference>
<dbReference type="Pfam" id="PF01454">
    <property type="entry name" value="MAGE"/>
    <property type="match status" value="1"/>
</dbReference>
<feature type="domain" description="MAGE" evidence="2">
    <location>
        <begin position="27"/>
        <end position="239"/>
    </location>
</feature>